<dbReference type="Proteomes" id="UP000054166">
    <property type="component" value="Unassembled WGS sequence"/>
</dbReference>
<dbReference type="HOGENOM" id="CLU_2146826_0_0_1"/>
<organism evidence="2 3">
    <name type="scientific">Piloderma croceum (strain F 1598)</name>
    <dbReference type="NCBI Taxonomy" id="765440"/>
    <lineage>
        <taxon>Eukaryota</taxon>
        <taxon>Fungi</taxon>
        <taxon>Dikarya</taxon>
        <taxon>Basidiomycota</taxon>
        <taxon>Agaricomycotina</taxon>
        <taxon>Agaricomycetes</taxon>
        <taxon>Agaricomycetidae</taxon>
        <taxon>Atheliales</taxon>
        <taxon>Atheliaceae</taxon>
        <taxon>Piloderma</taxon>
    </lineage>
</organism>
<feature type="region of interest" description="Disordered" evidence="1">
    <location>
        <begin position="1"/>
        <end position="55"/>
    </location>
</feature>
<dbReference type="AlphaFoldDB" id="A0A0C3BBF4"/>
<name>A0A0C3BBF4_PILCF</name>
<sequence>MTRSPLAASHPARGYPERKRTPRALDGNESDDDNDVQTYTRPDGCPPPRLSPPIALSAINNGNDNIRVVILPVSHPHPHLLPIPPNTHPIPISHPHPRPVPAPPAPAALQQS</sequence>
<evidence type="ECO:0000256" key="1">
    <source>
        <dbReference type="SAM" id="MobiDB-lite"/>
    </source>
</evidence>
<feature type="region of interest" description="Disordered" evidence="1">
    <location>
        <begin position="82"/>
        <end position="112"/>
    </location>
</feature>
<protein>
    <submittedName>
        <fullName evidence="2">Uncharacterized protein</fullName>
    </submittedName>
</protein>
<gene>
    <name evidence="2" type="ORF">PILCRDRAFT_14304</name>
</gene>
<keyword evidence="3" id="KW-1185">Reference proteome</keyword>
<feature type="compositionally biased region" description="Pro residues" evidence="1">
    <location>
        <begin position="82"/>
        <end position="106"/>
    </location>
</feature>
<evidence type="ECO:0000313" key="2">
    <source>
        <dbReference type="EMBL" id="KIM74642.1"/>
    </source>
</evidence>
<accession>A0A0C3BBF4</accession>
<reference evidence="2 3" key="1">
    <citation type="submission" date="2014-04" db="EMBL/GenBank/DDBJ databases">
        <authorList>
            <consortium name="DOE Joint Genome Institute"/>
            <person name="Kuo A."/>
            <person name="Tarkka M."/>
            <person name="Buscot F."/>
            <person name="Kohler A."/>
            <person name="Nagy L.G."/>
            <person name="Floudas D."/>
            <person name="Copeland A."/>
            <person name="Barry K.W."/>
            <person name="Cichocki N."/>
            <person name="Veneault-Fourrey C."/>
            <person name="LaButti K."/>
            <person name="Lindquist E.A."/>
            <person name="Lipzen A."/>
            <person name="Lundell T."/>
            <person name="Morin E."/>
            <person name="Murat C."/>
            <person name="Sun H."/>
            <person name="Tunlid A."/>
            <person name="Henrissat B."/>
            <person name="Grigoriev I.V."/>
            <person name="Hibbett D.S."/>
            <person name="Martin F."/>
            <person name="Nordberg H.P."/>
            <person name="Cantor M.N."/>
            <person name="Hua S.X."/>
        </authorList>
    </citation>
    <scope>NUCLEOTIDE SEQUENCE [LARGE SCALE GENOMIC DNA]</scope>
    <source>
        <strain evidence="2 3">F 1598</strain>
    </source>
</reference>
<proteinExistence type="predicted"/>
<evidence type="ECO:0000313" key="3">
    <source>
        <dbReference type="Proteomes" id="UP000054166"/>
    </source>
</evidence>
<reference evidence="3" key="2">
    <citation type="submission" date="2015-01" db="EMBL/GenBank/DDBJ databases">
        <title>Evolutionary Origins and Diversification of the Mycorrhizal Mutualists.</title>
        <authorList>
            <consortium name="DOE Joint Genome Institute"/>
            <consortium name="Mycorrhizal Genomics Consortium"/>
            <person name="Kohler A."/>
            <person name="Kuo A."/>
            <person name="Nagy L.G."/>
            <person name="Floudas D."/>
            <person name="Copeland A."/>
            <person name="Barry K.W."/>
            <person name="Cichocki N."/>
            <person name="Veneault-Fourrey C."/>
            <person name="LaButti K."/>
            <person name="Lindquist E.A."/>
            <person name="Lipzen A."/>
            <person name="Lundell T."/>
            <person name="Morin E."/>
            <person name="Murat C."/>
            <person name="Riley R."/>
            <person name="Ohm R."/>
            <person name="Sun H."/>
            <person name="Tunlid A."/>
            <person name="Henrissat B."/>
            <person name="Grigoriev I.V."/>
            <person name="Hibbett D.S."/>
            <person name="Martin F."/>
        </authorList>
    </citation>
    <scope>NUCLEOTIDE SEQUENCE [LARGE SCALE GENOMIC DNA]</scope>
    <source>
        <strain evidence="3">F 1598</strain>
    </source>
</reference>
<dbReference type="InParanoid" id="A0A0C3BBF4"/>
<dbReference type="EMBL" id="KN833058">
    <property type="protein sequence ID" value="KIM74642.1"/>
    <property type="molecule type" value="Genomic_DNA"/>
</dbReference>